<organism evidence="2 3">
    <name type="scientific">Cinara cedri</name>
    <dbReference type="NCBI Taxonomy" id="506608"/>
    <lineage>
        <taxon>Eukaryota</taxon>
        <taxon>Metazoa</taxon>
        <taxon>Ecdysozoa</taxon>
        <taxon>Arthropoda</taxon>
        <taxon>Hexapoda</taxon>
        <taxon>Insecta</taxon>
        <taxon>Pterygota</taxon>
        <taxon>Neoptera</taxon>
        <taxon>Paraneoptera</taxon>
        <taxon>Hemiptera</taxon>
        <taxon>Sternorrhyncha</taxon>
        <taxon>Aphidomorpha</taxon>
        <taxon>Aphidoidea</taxon>
        <taxon>Aphididae</taxon>
        <taxon>Lachninae</taxon>
        <taxon>Cinara</taxon>
    </lineage>
</organism>
<dbReference type="AlphaFoldDB" id="A0A5E4NHR6"/>
<keyword evidence="3" id="KW-1185">Reference proteome</keyword>
<evidence type="ECO:0000256" key="1">
    <source>
        <dbReference type="SAM" id="MobiDB-lite"/>
    </source>
</evidence>
<dbReference type="Proteomes" id="UP000325440">
    <property type="component" value="Unassembled WGS sequence"/>
</dbReference>
<gene>
    <name evidence="2" type="ORF">CINCED_3A023245</name>
</gene>
<evidence type="ECO:0000313" key="2">
    <source>
        <dbReference type="EMBL" id="VVC42705.1"/>
    </source>
</evidence>
<dbReference type="OrthoDB" id="6616408at2759"/>
<accession>A0A5E4NHR6</accession>
<sequence length="243" mass="27786">MNPVKKRFESGASKRKHKAEEDRKTKLLPSVSKFFKKVSVEISYSNPNVNENLQETHPCLSLSSPVKIEHISQNVTSNANLSSTLVNTISQEIPNTSISSLANNVPNIDIFTKLLTLPNPTDIGHFNYDNKLSDSQKKFIVTLGPCQPKGPFYRHSDVSKNKNSRTTFHEKYYYSVESITGAKTNRLWLCYSIIRQVAYCQPCSLFGNRIKIKQTTWLDSYDDWDHITIAINRHESSTFHRVM</sequence>
<protein>
    <submittedName>
        <fullName evidence="2">Uncharacterized protein</fullName>
    </submittedName>
</protein>
<reference evidence="2 3" key="1">
    <citation type="submission" date="2019-08" db="EMBL/GenBank/DDBJ databases">
        <authorList>
            <person name="Alioto T."/>
            <person name="Alioto T."/>
            <person name="Gomez Garrido J."/>
        </authorList>
    </citation>
    <scope>NUCLEOTIDE SEQUENCE [LARGE SCALE GENOMIC DNA]</scope>
</reference>
<proteinExistence type="predicted"/>
<feature type="region of interest" description="Disordered" evidence="1">
    <location>
        <begin position="1"/>
        <end position="24"/>
    </location>
</feature>
<dbReference type="EMBL" id="CABPRJ010001981">
    <property type="protein sequence ID" value="VVC42705.1"/>
    <property type="molecule type" value="Genomic_DNA"/>
</dbReference>
<name>A0A5E4NHR6_9HEMI</name>
<evidence type="ECO:0000313" key="3">
    <source>
        <dbReference type="Proteomes" id="UP000325440"/>
    </source>
</evidence>